<evidence type="ECO:0000313" key="2">
    <source>
        <dbReference type="Proteomes" id="UP000192472"/>
    </source>
</evidence>
<dbReference type="EMBL" id="FWYF01000004">
    <property type="protein sequence ID" value="SMD38244.1"/>
    <property type="molecule type" value="Genomic_DNA"/>
</dbReference>
<protein>
    <submittedName>
        <fullName evidence="1">Lipid-A-disaccharide kinase</fullName>
    </submittedName>
</protein>
<organism evidence="1 2">
    <name type="scientific">Reichenbachiella faecimaris</name>
    <dbReference type="NCBI Taxonomy" id="692418"/>
    <lineage>
        <taxon>Bacteria</taxon>
        <taxon>Pseudomonadati</taxon>
        <taxon>Bacteroidota</taxon>
        <taxon>Cytophagia</taxon>
        <taxon>Cytophagales</taxon>
        <taxon>Reichenbachiellaceae</taxon>
        <taxon>Reichenbachiella</taxon>
    </lineage>
</organism>
<dbReference type="Proteomes" id="UP000192472">
    <property type="component" value="Unassembled WGS sequence"/>
</dbReference>
<reference evidence="1 2" key="1">
    <citation type="submission" date="2017-04" db="EMBL/GenBank/DDBJ databases">
        <authorList>
            <person name="Afonso C.L."/>
            <person name="Miller P.J."/>
            <person name="Scott M.A."/>
            <person name="Spackman E."/>
            <person name="Goraichik I."/>
            <person name="Dimitrov K.M."/>
            <person name="Suarez D.L."/>
            <person name="Swayne D.E."/>
        </authorList>
    </citation>
    <scope>NUCLEOTIDE SEQUENCE [LARGE SCALE GENOMIC DNA]</scope>
    <source>
        <strain evidence="1 2">DSM 26133</strain>
    </source>
</reference>
<proteinExistence type="predicted"/>
<gene>
    <name evidence="1" type="ORF">SAMN04488029_3705</name>
</gene>
<keyword evidence="1" id="KW-0418">Kinase</keyword>
<keyword evidence="1" id="KW-0808">Transferase</keyword>
<sequence length="241" mass="27556">MISKWRYIWLPLAAVNWFRGALRNRLFDLGVWKSVEFEVPVVQVGSLASEATLGFSRYIQNLIDGALHVNRYKLYEFGLEKKESLNYCTVLSGDKTFCSSHKVLGLSEWYQYHPDTSAFVMNGEFIRNEVRPECRILITNYSRPFHADSLFPVGHLKAPKAAAKTANVVVVCQTPETADCQKMELNLLPYLKPEAKVYFIKNSMESLKSFNSVDKIEFISDRDNFELSILNLLPNANPDSE</sequence>
<accession>A0A1W2GNT9</accession>
<dbReference type="OrthoDB" id="9766423at2"/>
<dbReference type="GO" id="GO:0016301">
    <property type="term" value="F:kinase activity"/>
    <property type="evidence" value="ECO:0007669"/>
    <property type="project" value="UniProtKB-KW"/>
</dbReference>
<keyword evidence="2" id="KW-1185">Reference proteome</keyword>
<dbReference type="AlphaFoldDB" id="A0A1W2GNT9"/>
<dbReference type="RefSeq" id="WP_084374324.1">
    <property type="nucleotide sequence ID" value="NZ_FWYF01000004.1"/>
</dbReference>
<name>A0A1W2GNT9_REIFA</name>
<dbReference type="STRING" id="692418.SAMN04488029_3705"/>
<evidence type="ECO:0000313" key="1">
    <source>
        <dbReference type="EMBL" id="SMD38244.1"/>
    </source>
</evidence>